<keyword evidence="1" id="KW-1185">Reference proteome</keyword>
<dbReference type="WBParaSite" id="Pan_g22857.t1">
    <property type="protein sequence ID" value="Pan_g22857.t1"/>
    <property type="gene ID" value="Pan_g22857"/>
</dbReference>
<name>A0A7E4VM35_PANRE</name>
<evidence type="ECO:0000313" key="1">
    <source>
        <dbReference type="Proteomes" id="UP000492821"/>
    </source>
</evidence>
<proteinExistence type="predicted"/>
<accession>A0A7E4VM35</accession>
<reference evidence="2" key="2">
    <citation type="submission" date="2020-10" db="UniProtKB">
        <authorList>
            <consortium name="WormBaseParasite"/>
        </authorList>
    </citation>
    <scope>IDENTIFICATION</scope>
</reference>
<organism evidence="1 2">
    <name type="scientific">Panagrellus redivivus</name>
    <name type="common">Microworm</name>
    <dbReference type="NCBI Taxonomy" id="6233"/>
    <lineage>
        <taxon>Eukaryota</taxon>
        <taxon>Metazoa</taxon>
        <taxon>Ecdysozoa</taxon>
        <taxon>Nematoda</taxon>
        <taxon>Chromadorea</taxon>
        <taxon>Rhabditida</taxon>
        <taxon>Tylenchina</taxon>
        <taxon>Panagrolaimomorpha</taxon>
        <taxon>Panagrolaimoidea</taxon>
        <taxon>Panagrolaimidae</taxon>
        <taxon>Panagrellus</taxon>
    </lineage>
</organism>
<protein>
    <submittedName>
        <fullName evidence="2">PNPLA domain-containing protein</fullName>
    </submittedName>
</protein>
<sequence>MEMNIVTALGVVCPMEVFLAGDRYEIGGLGVNSNYFVTIDDIKPSKGKAVFEILYFRQLNVFAMVEQWLQGLEARGGQFLAKNGQKS</sequence>
<reference evidence="1" key="1">
    <citation type="journal article" date="2013" name="Genetics">
        <title>The draft genome and transcriptome of Panagrellus redivivus are shaped by the harsh demands of a free-living lifestyle.</title>
        <authorList>
            <person name="Srinivasan J."/>
            <person name="Dillman A.R."/>
            <person name="Macchietto M.G."/>
            <person name="Heikkinen L."/>
            <person name="Lakso M."/>
            <person name="Fracchia K.M."/>
            <person name="Antoshechkin I."/>
            <person name="Mortazavi A."/>
            <person name="Wong G."/>
            <person name="Sternberg P.W."/>
        </authorList>
    </citation>
    <scope>NUCLEOTIDE SEQUENCE [LARGE SCALE GENOMIC DNA]</scope>
    <source>
        <strain evidence="1">MT8872</strain>
    </source>
</reference>
<dbReference type="Proteomes" id="UP000492821">
    <property type="component" value="Unassembled WGS sequence"/>
</dbReference>
<evidence type="ECO:0000313" key="2">
    <source>
        <dbReference type="WBParaSite" id="Pan_g22857.t1"/>
    </source>
</evidence>
<dbReference type="AlphaFoldDB" id="A0A7E4VM35"/>